<proteinExistence type="predicted"/>
<name>A0A1A9V7J3_GLOAU</name>
<evidence type="ECO:0000313" key="1">
    <source>
        <dbReference type="EnsemblMetazoa" id="GAUT028426-PA"/>
    </source>
</evidence>
<sequence>MNIANLPKGWKISPESQLILLEPRHGELISCCREIPAAGEVGKPFTSVVMLKAPVDTEVEPFASILKFCTSLPTVSNLLAAVVELAVVLRGRVINTAQATAIRCRFIGFIVCVVDGVVVDTSLLIAVAELCGCDAALLLMVVSVSINSASVVSSFSESSPSQDIGRVNSVSESESSALVTGIRMPKPVVQFATRAPFDNICGLHNTDNLIERAMQGKVTEKP</sequence>
<organism evidence="1 2">
    <name type="scientific">Glossina austeni</name>
    <name type="common">Savannah tsetse fly</name>
    <dbReference type="NCBI Taxonomy" id="7395"/>
    <lineage>
        <taxon>Eukaryota</taxon>
        <taxon>Metazoa</taxon>
        <taxon>Ecdysozoa</taxon>
        <taxon>Arthropoda</taxon>
        <taxon>Hexapoda</taxon>
        <taxon>Insecta</taxon>
        <taxon>Pterygota</taxon>
        <taxon>Neoptera</taxon>
        <taxon>Endopterygota</taxon>
        <taxon>Diptera</taxon>
        <taxon>Brachycera</taxon>
        <taxon>Muscomorpha</taxon>
        <taxon>Hippoboscoidea</taxon>
        <taxon>Glossinidae</taxon>
        <taxon>Glossina</taxon>
    </lineage>
</organism>
<keyword evidence="2" id="KW-1185">Reference proteome</keyword>
<reference evidence="1" key="1">
    <citation type="submission" date="2020-05" db="UniProtKB">
        <authorList>
            <consortium name="EnsemblMetazoa"/>
        </authorList>
    </citation>
    <scope>IDENTIFICATION</scope>
    <source>
        <strain evidence="1">TTRI</strain>
    </source>
</reference>
<dbReference type="AlphaFoldDB" id="A0A1A9V7J3"/>
<dbReference type="Proteomes" id="UP000078200">
    <property type="component" value="Unassembled WGS sequence"/>
</dbReference>
<dbReference type="EnsemblMetazoa" id="GAUT028426-RA">
    <property type="protein sequence ID" value="GAUT028426-PA"/>
    <property type="gene ID" value="GAUT028426"/>
</dbReference>
<evidence type="ECO:0000313" key="2">
    <source>
        <dbReference type="Proteomes" id="UP000078200"/>
    </source>
</evidence>
<dbReference type="VEuPathDB" id="VectorBase:GAUT028426"/>
<protein>
    <submittedName>
        <fullName evidence="1">Uncharacterized protein</fullName>
    </submittedName>
</protein>
<accession>A0A1A9V7J3</accession>